<evidence type="ECO:0000256" key="1">
    <source>
        <dbReference type="PROSITE-ProRule" id="PRU00221"/>
    </source>
</evidence>
<dbReference type="EMBL" id="CP149782">
    <property type="protein sequence ID" value="WYF45510.1"/>
    <property type="molecule type" value="Genomic_DNA"/>
</dbReference>
<dbReference type="InterPro" id="IPR011044">
    <property type="entry name" value="Quino_amine_DH_bsu"/>
</dbReference>
<gene>
    <name evidence="3" type="ORF">WDJ50_05125</name>
</gene>
<sequence length="357" mass="37420">MTYPLLTGLRRRSLTAFLGLAVLVQPAAAQTSGMAPGPVAPALPGPPSPLGGPTLISLAAEPQEVIGVAPDALPGRAGDPITGIVAVRAVGGTVVRLYDAGTGRMRREVRLPSEVLPNVTPAISPDGKWLAVALDNDKLTGDGLVGFFSTFQKPVYNFFLRSPGLRDSVGFAFSPDGTRLAVANKNSYVQVWNLGTRERLTTVKGSYPPEGLFFSTDGSTFMPRFRGQKQTTLIETATGRTLTTLPLPQADLMPGGLLVAPGGRTVQVPGGTPLPLPAYLAGGAVTAGFDRTAGRVLVTLPLPTQPNVTTLELREVMTGTVLARHVLPDVESVRLMPDGEHALLRDGAGGLRLLTLR</sequence>
<name>A0AAU6Q4D0_9DEIO</name>
<dbReference type="InterPro" id="IPR011659">
    <property type="entry name" value="WD40"/>
</dbReference>
<feature type="signal peptide" evidence="2">
    <location>
        <begin position="1"/>
        <end position="29"/>
    </location>
</feature>
<evidence type="ECO:0000256" key="2">
    <source>
        <dbReference type="SAM" id="SignalP"/>
    </source>
</evidence>
<protein>
    <submittedName>
        <fullName evidence="3">WD40 repeat domain-containing protein</fullName>
    </submittedName>
</protein>
<feature type="chain" id="PRO_5043671883" evidence="2">
    <location>
        <begin position="30"/>
        <end position="357"/>
    </location>
</feature>
<proteinExistence type="predicted"/>
<dbReference type="AlphaFoldDB" id="A0AAU6Q4D0"/>
<dbReference type="Gene3D" id="2.130.10.10">
    <property type="entry name" value="YVTN repeat-like/Quinoprotein amine dehydrogenase"/>
    <property type="match status" value="1"/>
</dbReference>
<dbReference type="SUPFAM" id="SSF50969">
    <property type="entry name" value="YVTN repeat-like/Quinoprotein amine dehydrogenase"/>
    <property type="match status" value="1"/>
</dbReference>
<accession>A0AAU6Q4D0</accession>
<dbReference type="Pfam" id="PF07676">
    <property type="entry name" value="PD40"/>
    <property type="match status" value="1"/>
</dbReference>
<organism evidence="3">
    <name type="scientific">Deinococcus sp. VB142</name>
    <dbReference type="NCBI Taxonomy" id="3112952"/>
    <lineage>
        <taxon>Bacteria</taxon>
        <taxon>Thermotogati</taxon>
        <taxon>Deinococcota</taxon>
        <taxon>Deinococci</taxon>
        <taxon>Deinococcales</taxon>
        <taxon>Deinococcaceae</taxon>
        <taxon>Deinococcus</taxon>
    </lineage>
</organism>
<dbReference type="InterPro" id="IPR015943">
    <property type="entry name" value="WD40/YVTN_repeat-like_dom_sf"/>
</dbReference>
<keyword evidence="1" id="KW-0853">WD repeat</keyword>
<feature type="repeat" description="WD" evidence="1">
    <location>
        <begin position="171"/>
        <end position="202"/>
    </location>
</feature>
<reference evidence="3" key="1">
    <citation type="submission" date="2024-03" db="EMBL/GenBank/DDBJ databases">
        <title>Deinococcus weizhi sp. nov., isolated from human skin.</title>
        <authorList>
            <person name="Wei Z."/>
            <person name="Tian F."/>
            <person name="Yang C."/>
            <person name="Xin L.T."/>
            <person name="Wen Z.J."/>
            <person name="Lan K.C."/>
            <person name="Yu L."/>
            <person name="Zhe W."/>
            <person name="Dan F.D."/>
            <person name="Jun W."/>
            <person name="Rui Z."/>
            <person name="Yong X.J."/>
            <person name="Ting Y."/>
            <person name="Wei X."/>
            <person name="Xu Z.G."/>
            <person name="Xin Z."/>
            <person name="Dong F.G."/>
            <person name="Ni X.M."/>
            <person name="Zheng M.G."/>
            <person name="Chun Y."/>
            <person name="Qian W.X."/>
        </authorList>
    </citation>
    <scope>NUCLEOTIDE SEQUENCE</scope>
    <source>
        <strain evidence="3">VB142</strain>
    </source>
</reference>
<dbReference type="InterPro" id="IPR001680">
    <property type="entry name" value="WD40_rpt"/>
</dbReference>
<keyword evidence="2" id="KW-0732">Signal</keyword>
<dbReference type="RefSeq" id="WP_339096771.1">
    <property type="nucleotide sequence ID" value="NZ_CP149782.1"/>
</dbReference>
<dbReference type="PROSITE" id="PS50082">
    <property type="entry name" value="WD_REPEATS_2"/>
    <property type="match status" value="1"/>
</dbReference>
<evidence type="ECO:0000313" key="3">
    <source>
        <dbReference type="EMBL" id="WYF45510.1"/>
    </source>
</evidence>